<dbReference type="EMBL" id="JAJOMB010000025">
    <property type="protein sequence ID" value="MCD5315932.1"/>
    <property type="molecule type" value="Genomic_DNA"/>
</dbReference>
<protein>
    <submittedName>
        <fullName evidence="1">Uncharacterized protein</fullName>
    </submittedName>
</protein>
<reference evidence="1" key="1">
    <citation type="submission" date="2021-11" db="EMBL/GenBank/DDBJ databases">
        <title>Streptomyces corallinus and Kineosporia corallina sp. nov., two new coral-derived marine actinobacteria.</title>
        <authorList>
            <person name="Buangrab K."/>
            <person name="Sutthacheep M."/>
            <person name="Yeemin T."/>
            <person name="Harunari E."/>
            <person name="Igarashi Y."/>
            <person name="Sripreechasak P."/>
            <person name="Kanchanasin P."/>
            <person name="Tanasupawat S."/>
            <person name="Phongsopitanun W."/>
        </authorList>
    </citation>
    <scope>NUCLEOTIDE SEQUENCE</scope>
    <source>
        <strain evidence="1">JCM 31032</strain>
    </source>
</reference>
<organism evidence="1 2">
    <name type="scientific">Kineosporia babensis</name>
    <dbReference type="NCBI Taxonomy" id="499548"/>
    <lineage>
        <taxon>Bacteria</taxon>
        <taxon>Bacillati</taxon>
        <taxon>Actinomycetota</taxon>
        <taxon>Actinomycetes</taxon>
        <taxon>Kineosporiales</taxon>
        <taxon>Kineosporiaceae</taxon>
        <taxon>Kineosporia</taxon>
    </lineage>
</organism>
<accession>A0A9X1NJ12</accession>
<dbReference type="Proteomes" id="UP001138997">
    <property type="component" value="Unassembled WGS sequence"/>
</dbReference>
<keyword evidence="2" id="KW-1185">Reference proteome</keyword>
<comment type="caution">
    <text evidence="1">The sequence shown here is derived from an EMBL/GenBank/DDBJ whole genome shotgun (WGS) entry which is preliminary data.</text>
</comment>
<proteinExistence type="predicted"/>
<dbReference type="RefSeq" id="WP_231448752.1">
    <property type="nucleotide sequence ID" value="NZ_JAJOMB010000025.1"/>
</dbReference>
<name>A0A9X1NJ12_9ACTN</name>
<gene>
    <name evidence="1" type="ORF">LR394_34060</name>
</gene>
<evidence type="ECO:0000313" key="2">
    <source>
        <dbReference type="Proteomes" id="UP001138997"/>
    </source>
</evidence>
<dbReference type="AlphaFoldDB" id="A0A9X1NJ12"/>
<evidence type="ECO:0000313" key="1">
    <source>
        <dbReference type="EMBL" id="MCD5315932.1"/>
    </source>
</evidence>
<sequence length="195" mass="21268">MSTTPAFTVRVPPSWYEFDVWRATRTGDLARLVDRRIAEDQRLARYRPALLKALREAAEQAERHGAVLCAAMTEPRGQDVLTAMLTVFHTEGSPDPAANTVPAIAAQITAREDGSQWRRVETVELAAGPAARVSGVESIPFGERQADCVLMQTLIPAPAGGVLNLTLSSHQTELQESWLDLFDAISSTLAWNDAT</sequence>